<name>A0A2S7MV29_9BACI</name>
<reference evidence="7 8" key="1">
    <citation type="submission" date="2017-12" db="EMBL/GenBank/DDBJ databases">
        <title>Taxonomic description and draft genome of Pradoshia cofamensis Gen. nov., sp. nov., a thermotolerant bacillale isolated from anterior gut of earthworm Eisenia fetida.</title>
        <authorList>
            <person name="Saha T."/>
            <person name="Chakraborty R."/>
        </authorList>
    </citation>
    <scope>NUCLEOTIDE SEQUENCE [LARGE SCALE GENOMIC DNA]</scope>
    <source>
        <strain evidence="7 8">EAG3</strain>
    </source>
</reference>
<feature type="transmembrane region" description="Helical" evidence="6">
    <location>
        <begin position="285"/>
        <end position="303"/>
    </location>
</feature>
<feature type="transmembrane region" description="Helical" evidence="6">
    <location>
        <begin position="227"/>
        <end position="248"/>
    </location>
</feature>
<dbReference type="AlphaFoldDB" id="A0A2S7MV29"/>
<dbReference type="CDD" id="cd06173">
    <property type="entry name" value="MFS_MefA_like"/>
    <property type="match status" value="1"/>
</dbReference>
<evidence type="ECO:0000313" key="7">
    <source>
        <dbReference type="EMBL" id="PQD93643.1"/>
    </source>
</evidence>
<dbReference type="OrthoDB" id="2351575at2"/>
<comment type="caution">
    <text evidence="7">The sequence shown here is derived from an EMBL/GenBank/DDBJ whole genome shotgun (WGS) entry which is preliminary data.</text>
</comment>
<dbReference type="GO" id="GO:0005886">
    <property type="term" value="C:plasma membrane"/>
    <property type="evidence" value="ECO:0007669"/>
    <property type="project" value="UniProtKB-SubCell"/>
</dbReference>
<dbReference type="Proteomes" id="UP000239663">
    <property type="component" value="Unassembled WGS sequence"/>
</dbReference>
<feature type="transmembrane region" description="Helical" evidence="6">
    <location>
        <begin position="346"/>
        <end position="368"/>
    </location>
</feature>
<comment type="subcellular location">
    <subcellularLocation>
        <location evidence="1">Cell membrane</location>
        <topology evidence="1">Multi-pass membrane protein</topology>
    </subcellularLocation>
</comment>
<evidence type="ECO:0000256" key="6">
    <source>
        <dbReference type="SAM" id="Phobius"/>
    </source>
</evidence>
<keyword evidence="5 6" id="KW-0472">Membrane</keyword>
<keyword evidence="4 6" id="KW-1133">Transmembrane helix</keyword>
<dbReference type="InterPro" id="IPR036259">
    <property type="entry name" value="MFS_trans_sf"/>
</dbReference>
<dbReference type="Pfam" id="PF07690">
    <property type="entry name" value="MFS_1"/>
    <property type="match status" value="1"/>
</dbReference>
<dbReference type="EMBL" id="PKOZ01000033">
    <property type="protein sequence ID" value="PQD93643.1"/>
    <property type="molecule type" value="Genomic_DNA"/>
</dbReference>
<keyword evidence="2" id="KW-1003">Cell membrane</keyword>
<gene>
    <name evidence="7" type="ORF">CYL18_18820</name>
</gene>
<evidence type="ECO:0000313" key="8">
    <source>
        <dbReference type="Proteomes" id="UP000239663"/>
    </source>
</evidence>
<evidence type="ECO:0000256" key="5">
    <source>
        <dbReference type="ARBA" id="ARBA00023136"/>
    </source>
</evidence>
<feature type="transmembrane region" description="Helical" evidence="6">
    <location>
        <begin position="309"/>
        <end position="325"/>
    </location>
</feature>
<sequence length="404" mass="43671">MGDRQLNRNFYLLITGQSVANIGDVLYMVSIINMIFARTGSATAASFVPFTITSAMFLSSLLTPLLVGKVSLKWLLAGSQIGKTILLIGLGVALLYLSEAANYAWIFLVIGVIAFLDGCANPVRQALIPHYVEPEQLLKANGIGETASQVVQTIMWFIGSLILLLLSAQILVWIVAGLFILASTLLCKLDDVASSSIEQNNKWSQLKKGWVLLTSTPVLRQIARIDILETIAGTVWIAAIILVFVTEALNRDQLWWGFINGAYFFGLIIGSIYCIKYASSIEKNLGSVICWSSIATFLVTLLFSFNQMPSIAVLLSLLIGTFSQLKSIPQQTIIQTSVPREDLSSVYSSLGAISTGMFGLASLAMGIAADLFGVRAAFVISASLLGGASLLVFKHRPLFEGNVE</sequence>
<dbReference type="InterPro" id="IPR011701">
    <property type="entry name" value="MFS"/>
</dbReference>
<feature type="transmembrane region" description="Helical" evidence="6">
    <location>
        <begin position="374"/>
        <end position="393"/>
    </location>
</feature>
<proteinExistence type="predicted"/>
<dbReference type="GO" id="GO:0022857">
    <property type="term" value="F:transmembrane transporter activity"/>
    <property type="evidence" value="ECO:0007669"/>
    <property type="project" value="InterPro"/>
</dbReference>
<protein>
    <submittedName>
        <fullName evidence="7">MFS transporter</fullName>
    </submittedName>
</protein>
<dbReference type="Gene3D" id="1.20.1250.20">
    <property type="entry name" value="MFS general substrate transporter like domains"/>
    <property type="match status" value="1"/>
</dbReference>
<keyword evidence="3 6" id="KW-0812">Transmembrane</keyword>
<evidence type="ECO:0000256" key="4">
    <source>
        <dbReference type="ARBA" id="ARBA00022989"/>
    </source>
</evidence>
<feature type="transmembrane region" description="Helical" evidence="6">
    <location>
        <begin position="103"/>
        <end position="123"/>
    </location>
</feature>
<feature type="transmembrane region" description="Helical" evidence="6">
    <location>
        <begin position="12"/>
        <end position="35"/>
    </location>
</feature>
<dbReference type="PANTHER" id="PTHR23513">
    <property type="entry name" value="INTEGRAL MEMBRANE EFFLUX PROTEIN-RELATED"/>
    <property type="match status" value="1"/>
</dbReference>
<organism evidence="7 8">
    <name type="scientific">Pradoshia eiseniae</name>
    <dbReference type="NCBI Taxonomy" id="2064768"/>
    <lineage>
        <taxon>Bacteria</taxon>
        <taxon>Bacillati</taxon>
        <taxon>Bacillota</taxon>
        <taxon>Bacilli</taxon>
        <taxon>Bacillales</taxon>
        <taxon>Bacillaceae</taxon>
        <taxon>Pradoshia</taxon>
    </lineage>
</organism>
<feature type="transmembrane region" description="Helical" evidence="6">
    <location>
        <begin position="47"/>
        <end position="67"/>
    </location>
</feature>
<accession>A0A2S7MV29</accession>
<feature type="transmembrane region" description="Helical" evidence="6">
    <location>
        <begin position="74"/>
        <end position="97"/>
    </location>
</feature>
<evidence type="ECO:0000256" key="3">
    <source>
        <dbReference type="ARBA" id="ARBA00022692"/>
    </source>
</evidence>
<dbReference type="SUPFAM" id="SSF103473">
    <property type="entry name" value="MFS general substrate transporter"/>
    <property type="match status" value="1"/>
</dbReference>
<evidence type="ECO:0000256" key="2">
    <source>
        <dbReference type="ARBA" id="ARBA00022475"/>
    </source>
</evidence>
<feature type="transmembrane region" description="Helical" evidence="6">
    <location>
        <begin position="254"/>
        <end position="273"/>
    </location>
</feature>
<dbReference type="PANTHER" id="PTHR23513:SF19">
    <property type="entry name" value="MAJOR FACILITATOR SUPERFAMILY (MFS) PROFILE DOMAIN-CONTAINING PROTEIN"/>
    <property type="match status" value="1"/>
</dbReference>
<keyword evidence="8" id="KW-1185">Reference proteome</keyword>
<evidence type="ECO:0000256" key="1">
    <source>
        <dbReference type="ARBA" id="ARBA00004651"/>
    </source>
</evidence>